<keyword evidence="7" id="KW-0645">Protease</keyword>
<evidence type="ECO:0000256" key="3">
    <source>
        <dbReference type="ARBA" id="ARBA00022989"/>
    </source>
</evidence>
<comment type="subcellular location">
    <subcellularLocation>
        <location evidence="1">Membrane</location>
        <topology evidence="1">Multi-pass membrane protein</topology>
    </subcellularLocation>
</comment>
<comment type="caution">
    <text evidence="7">The sequence shown here is derived from an EMBL/GenBank/DDBJ whole genome shotgun (WGS) entry which is preliminary data.</text>
</comment>
<accession>A0A3N4G0F4</accession>
<feature type="domain" description="Peptidase S54 rhomboid" evidence="6">
    <location>
        <begin position="51"/>
        <end position="180"/>
    </location>
</feature>
<dbReference type="Proteomes" id="UP000267536">
    <property type="component" value="Unassembled WGS sequence"/>
</dbReference>
<dbReference type="InterPro" id="IPR035952">
    <property type="entry name" value="Rhomboid-like_sf"/>
</dbReference>
<feature type="transmembrane region" description="Helical" evidence="5">
    <location>
        <begin position="136"/>
        <end position="154"/>
    </location>
</feature>
<evidence type="ECO:0000256" key="4">
    <source>
        <dbReference type="ARBA" id="ARBA00023136"/>
    </source>
</evidence>
<dbReference type="InterPro" id="IPR022764">
    <property type="entry name" value="Peptidase_S54_rhomboid_dom"/>
</dbReference>
<dbReference type="AlphaFoldDB" id="A0A3N4G0F4"/>
<dbReference type="Gene3D" id="1.20.1540.10">
    <property type="entry name" value="Rhomboid-like"/>
    <property type="match status" value="1"/>
</dbReference>
<dbReference type="PANTHER" id="PTHR43066">
    <property type="entry name" value="RHOMBOID-RELATED PROTEIN"/>
    <property type="match status" value="1"/>
</dbReference>
<organism evidence="7 8">
    <name type="scientific">Gordonia oryzae</name>
    <dbReference type="NCBI Taxonomy" id="2487349"/>
    <lineage>
        <taxon>Bacteria</taxon>
        <taxon>Bacillati</taxon>
        <taxon>Actinomycetota</taxon>
        <taxon>Actinomycetes</taxon>
        <taxon>Mycobacteriales</taxon>
        <taxon>Gordoniaceae</taxon>
        <taxon>Gordonia</taxon>
    </lineage>
</organism>
<evidence type="ECO:0000313" key="8">
    <source>
        <dbReference type="Proteomes" id="UP000267536"/>
    </source>
</evidence>
<dbReference type="GO" id="GO:0006508">
    <property type="term" value="P:proteolysis"/>
    <property type="evidence" value="ECO:0007669"/>
    <property type="project" value="UniProtKB-KW"/>
</dbReference>
<evidence type="ECO:0000259" key="6">
    <source>
        <dbReference type="Pfam" id="PF01694"/>
    </source>
</evidence>
<feature type="transmembrane region" description="Helical" evidence="5">
    <location>
        <begin position="85"/>
        <end position="103"/>
    </location>
</feature>
<dbReference type="EMBL" id="RKMH01000024">
    <property type="protein sequence ID" value="RPA56432.1"/>
    <property type="molecule type" value="Genomic_DNA"/>
</dbReference>
<feature type="transmembrane region" description="Helical" evidence="5">
    <location>
        <begin position="160"/>
        <end position="180"/>
    </location>
</feature>
<gene>
    <name evidence="7" type="ORF">EF294_20950</name>
</gene>
<feature type="transmembrane region" description="Helical" evidence="5">
    <location>
        <begin position="109"/>
        <end position="129"/>
    </location>
</feature>
<dbReference type="GO" id="GO:0004252">
    <property type="term" value="F:serine-type endopeptidase activity"/>
    <property type="evidence" value="ECO:0007669"/>
    <property type="project" value="InterPro"/>
</dbReference>
<name>A0A3N4G0F4_9ACTN</name>
<dbReference type="GO" id="GO:0016020">
    <property type="term" value="C:membrane"/>
    <property type="evidence" value="ECO:0007669"/>
    <property type="project" value="UniProtKB-SubCell"/>
</dbReference>
<evidence type="ECO:0000313" key="7">
    <source>
        <dbReference type="EMBL" id="RPA56432.1"/>
    </source>
</evidence>
<proteinExistence type="predicted"/>
<keyword evidence="7" id="KW-0378">Hydrolase</keyword>
<evidence type="ECO:0000256" key="1">
    <source>
        <dbReference type="ARBA" id="ARBA00004141"/>
    </source>
</evidence>
<feature type="transmembrane region" description="Helical" evidence="5">
    <location>
        <begin position="63"/>
        <end position="80"/>
    </location>
</feature>
<evidence type="ECO:0000256" key="2">
    <source>
        <dbReference type="ARBA" id="ARBA00022692"/>
    </source>
</evidence>
<protein>
    <submittedName>
        <fullName evidence="7">Rhomboid family intramembrane serine protease</fullName>
    </submittedName>
</protein>
<dbReference type="Pfam" id="PF01694">
    <property type="entry name" value="Rhomboid"/>
    <property type="match status" value="1"/>
</dbReference>
<keyword evidence="4 5" id="KW-0472">Membrane</keyword>
<keyword evidence="8" id="KW-1185">Reference proteome</keyword>
<keyword evidence="3 5" id="KW-1133">Transmembrane helix</keyword>
<dbReference type="SUPFAM" id="SSF144091">
    <property type="entry name" value="Rhomboid-like"/>
    <property type="match status" value="1"/>
</dbReference>
<dbReference type="RefSeq" id="WP_123933017.1">
    <property type="nucleotide sequence ID" value="NZ_JBPSDP010000023.1"/>
</dbReference>
<reference evidence="7 8" key="1">
    <citation type="submission" date="2018-11" db="EMBL/GenBank/DDBJ databases">
        <title>Draft genome sequence of Gordonia sp. RS15-1S isolated from rice stems.</title>
        <authorList>
            <person name="Muangham S."/>
        </authorList>
    </citation>
    <scope>NUCLEOTIDE SEQUENCE [LARGE SCALE GENOMIC DNA]</scope>
    <source>
        <strain evidence="7 8">RS15-1S</strain>
    </source>
</reference>
<dbReference type="OrthoDB" id="465874at2"/>
<keyword evidence="2 5" id="KW-0812">Transmembrane</keyword>
<evidence type="ECO:0000256" key="5">
    <source>
        <dbReference type="SAM" id="Phobius"/>
    </source>
</evidence>
<sequence length="204" mass="22196">MWQRPLWQRSALVTVFIVIGLIIVEAIDAATDYDLDSAGIEPRRIDGLDGIVWSPFLHANWDHLEANLAVGVVLGFLLLLARRFLFVTAVVWITSGLGVWLFAPSGSVTVGASGVIFGWLAYLLVRGLFNRNLWQILGGLVLLPVYGSLLWGVLPTDPTVSWQGHVFGAIGGVLAAWFLADRDRHRRSRSSAAQGGPPMPGVSQ</sequence>